<dbReference type="Pfam" id="PF01558">
    <property type="entry name" value="POR"/>
    <property type="match status" value="1"/>
</dbReference>
<name>A0A645GXF5_9ZZZZ</name>
<sequence length="149" mass="15818">MRGGTANCAIIVNRGTIGSPIVDSNCDLLIILNRPSMDKYLPELADNGIVLYDSSTIPEAPVLKPGQKAFAIDGSNIAEKFGNLKCANAVMLGALAAVLKKHYLTPKDAGDFDNAATDALAECFSGKEKIVKMNSEAYKLGLDAMNQKL</sequence>
<reference evidence="3" key="1">
    <citation type="submission" date="2019-08" db="EMBL/GenBank/DDBJ databases">
        <authorList>
            <person name="Kucharzyk K."/>
            <person name="Murdoch R.W."/>
            <person name="Higgins S."/>
            <person name="Loffler F."/>
        </authorList>
    </citation>
    <scope>NUCLEOTIDE SEQUENCE</scope>
</reference>
<accession>A0A645GXF5</accession>
<gene>
    <name evidence="3" type="ORF">SDC9_178882</name>
</gene>
<proteinExistence type="predicted"/>
<dbReference type="InterPro" id="IPR019752">
    <property type="entry name" value="Pyrv/ketoisovalerate_OxRed_cat"/>
</dbReference>
<dbReference type="PANTHER" id="PTHR42730">
    <property type="entry name" value="2-OXOGLUTARATE SYNTHASE SUBUNIT KORC"/>
    <property type="match status" value="1"/>
</dbReference>
<dbReference type="Gene3D" id="3.40.920.10">
    <property type="entry name" value="Pyruvate-ferredoxin oxidoreductase, PFOR, domain III"/>
    <property type="match status" value="1"/>
</dbReference>
<dbReference type="InterPro" id="IPR052554">
    <property type="entry name" value="2-oxoglutarate_synth_KorC"/>
</dbReference>
<evidence type="ECO:0000313" key="3">
    <source>
        <dbReference type="EMBL" id="MPN31408.1"/>
    </source>
</evidence>
<comment type="caution">
    <text evidence="3">The sequence shown here is derived from an EMBL/GenBank/DDBJ whole genome shotgun (WGS) entry which is preliminary data.</text>
</comment>
<keyword evidence="1" id="KW-0560">Oxidoreductase</keyword>
<dbReference type="EMBL" id="VSSQ01082923">
    <property type="protein sequence ID" value="MPN31408.1"/>
    <property type="molecule type" value="Genomic_DNA"/>
</dbReference>
<dbReference type="InterPro" id="IPR002869">
    <property type="entry name" value="Pyrv_flavodox_OxRed_cen"/>
</dbReference>
<dbReference type="GO" id="GO:0016903">
    <property type="term" value="F:oxidoreductase activity, acting on the aldehyde or oxo group of donors"/>
    <property type="evidence" value="ECO:0007669"/>
    <property type="project" value="InterPro"/>
</dbReference>
<feature type="domain" description="Pyruvate/ketoisovalerate oxidoreductase catalytic" evidence="2">
    <location>
        <begin position="2"/>
        <end position="142"/>
    </location>
</feature>
<dbReference type="SUPFAM" id="SSF53323">
    <property type="entry name" value="Pyruvate-ferredoxin oxidoreductase, PFOR, domain III"/>
    <property type="match status" value="1"/>
</dbReference>
<dbReference type="PANTHER" id="PTHR42730:SF1">
    <property type="entry name" value="2-OXOGLUTARATE SYNTHASE SUBUNIT KORC"/>
    <property type="match status" value="1"/>
</dbReference>
<evidence type="ECO:0000259" key="2">
    <source>
        <dbReference type="Pfam" id="PF01558"/>
    </source>
</evidence>
<dbReference type="AlphaFoldDB" id="A0A645GXF5"/>
<protein>
    <recommendedName>
        <fullName evidence="2">Pyruvate/ketoisovalerate oxidoreductase catalytic domain-containing protein</fullName>
    </recommendedName>
</protein>
<organism evidence="3">
    <name type="scientific">bioreactor metagenome</name>
    <dbReference type="NCBI Taxonomy" id="1076179"/>
    <lineage>
        <taxon>unclassified sequences</taxon>
        <taxon>metagenomes</taxon>
        <taxon>ecological metagenomes</taxon>
    </lineage>
</organism>
<evidence type="ECO:0000256" key="1">
    <source>
        <dbReference type="ARBA" id="ARBA00023002"/>
    </source>
</evidence>